<accession>A0A8S4DWY3</accession>
<evidence type="ECO:0000313" key="3">
    <source>
        <dbReference type="EMBL" id="CAG9106164.1"/>
    </source>
</evidence>
<evidence type="ECO:0000313" key="4">
    <source>
        <dbReference type="Proteomes" id="UP000653454"/>
    </source>
</evidence>
<comment type="caution">
    <text evidence="3">The sequence shown here is derived from an EMBL/GenBank/DDBJ whole genome shotgun (WGS) entry which is preliminary data.</text>
</comment>
<feature type="chain" id="PRO_5035771919" evidence="2">
    <location>
        <begin position="17"/>
        <end position="294"/>
    </location>
</feature>
<dbReference type="Proteomes" id="UP000653454">
    <property type="component" value="Unassembled WGS sequence"/>
</dbReference>
<protein>
    <submittedName>
        <fullName evidence="3">(diamondback moth) hypothetical protein</fullName>
    </submittedName>
</protein>
<feature type="compositionally biased region" description="Polar residues" evidence="1">
    <location>
        <begin position="162"/>
        <end position="172"/>
    </location>
</feature>
<feature type="region of interest" description="Disordered" evidence="1">
    <location>
        <begin position="158"/>
        <end position="178"/>
    </location>
</feature>
<feature type="signal peptide" evidence="2">
    <location>
        <begin position="1"/>
        <end position="16"/>
    </location>
</feature>
<sequence>MQNILKLCGILILVFAEISNEMKSETPIRNSSAEIMTKPHSDLLLKLQKFLETHKDTENHLNEIRSKPTPLEHVESTTEISTFNSKLKQMNIENIAPKAQIEKQYKVKQSSIVKVNYTENKTNKIPKQLNNIASIIKKDTAMPIETDNNTHVFTMHFGKIPPSSTTPGTIRRSTNRKNYLRTQNEKNITTNENIIHDNGNTSLAINIETDDSESSESDSDEEQAETTTVATQQPQEDKHVEVKKNTYYITKTTTRLTFVNPIKEVMNKYLRVFKRRQQLIRRRKRLSEEELLFH</sequence>
<dbReference type="AlphaFoldDB" id="A0A8S4DWY3"/>
<organism evidence="3 4">
    <name type="scientific">Plutella xylostella</name>
    <name type="common">Diamondback moth</name>
    <name type="synonym">Plutella maculipennis</name>
    <dbReference type="NCBI Taxonomy" id="51655"/>
    <lineage>
        <taxon>Eukaryota</taxon>
        <taxon>Metazoa</taxon>
        <taxon>Ecdysozoa</taxon>
        <taxon>Arthropoda</taxon>
        <taxon>Hexapoda</taxon>
        <taxon>Insecta</taxon>
        <taxon>Pterygota</taxon>
        <taxon>Neoptera</taxon>
        <taxon>Endopterygota</taxon>
        <taxon>Lepidoptera</taxon>
        <taxon>Glossata</taxon>
        <taxon>Ditrysia</taxon>
        <taxon>Yponomeutoidea</taxon>
        <taxon>Plutellidae</taxon>
        <taxon>Plutella</taxon>
    </lineage>
</organism>
<dbReference type="EMBL" id="CAJHNJ030000009">
    <property type="protein sequence ID" value="CAG9106164.1"/>
    <property type="molecule type" value="Genomic_DNA"/>
</dbReference>
<feature type="region of interest" description="Disordered" evidence="1">
    <location>
        <begin position="210"/>
        <end position="238"/>
    </location>
</feature>
<reference evidence="3" key="1">
    <citation type="submission" date="2020-11" db="EMBL/GenBank/DDBJ databases">
        <authorList>
            <person name="Whiteford S."/>
        </authorList>
    </citation>
    <scope>NUCLEOTIDE SEQUENCE</scope>
</reference>
<keyword evidence="2" id="KW-0732">Signal</keyword>
<proteinExistence type="predicted"/>
<evidence type="ECO:0000256" key="2">
    <source>
        <dbReference type="SAM" id="SignalP"/>
    </source>
</evidence>
<name>A0A8S4DWY3_PLUXY</name>
<feature type="compositionally biased region" description="Acidic residues" evidence="1">
    <location>
        <begin position="210"/>
        <end position="224"/>
    </location>
</feature>
<gene>
    <name evidence="3" type="ORF">PLXY2_LOCUS3561</name>
</gene>
<evidence type="ECO:0000256" key="1">
    <source>
        <dbReference type="SAM" id="MobiDB-lite"/>
    </source>
</evidence>
<keyword evidence="4" id="KW-1185">Reference proteome</keyword>
<feature type="compositionally biased region" description="Low complexity" evidence="1">
    <location>
        <begin position="225"/>
        <end position="234"/>
    </location>
</feature>